<organism evidence="2 3">
    <name type="scientific">Paralvinella palmiformis</name>
    <dbReference type="NCBI Taxonomy" id="53620"/>
    <lineage>
        <taxon>Eukaryota</taxon>
        <taxon>Metazoa</taxon>
        <taxon>Spiralia</taxon>
        <taxon>Lophotrochozoa</taxon>
        <taxon>Annelida</taxon>
        <taxon>Polychaeta</taxon>
        <taxon>Sedentaria</taxon>
        <taxon>Canalipalpata</taxon>
        <taxon>Terebellida</taxon>
        <taxon>Terebelliformia</taxon>
        <taxon>Alvinellidae</taxon>
        <taxon>Paralvinella</taxon>
    </lineage>
</organism>
<proteinExistence type="predicted"/>
<dbReference type="GO" id="GO:0045893">
    <property type="term" value="P:positive regulation of DNA-templated transcription"/>
    <property type="evidence" value="ECO:0007669"/>
    <property type="project" value="InterPro"/>
</dbReference>
<dbReference type="InterPro" id="IPR040363">
    <property type="entry name" value="HMBOX1"/>
</dbReference>
<evidence type="ECO:0000313" key="3">
    <source>
        <dbReference type="Proteomes" id="UP001208570"/>
    </source>
</evidence>
<dbReference type="PANTHER" id="PTHR14618:SF0">
    <property type="entry name" value="HOMEOBOX-CONTAINING PROTEIN 1"/>
    <property type="match status" value="1"/>
</dbReference>
<dbReference type="EMBL" id="JAODUP010000552">
    <property type="protein sequence ID" value="KAK2147448.1"/>
    <property type="molecule type" value="Genomic_DNA"/>
</dbReference>
<keyword evidence="3" id="KW-1185">Reference proteome</keyword>
<feature type="domain" description="HNF-p1" evidence="1">
    <location>
        <begin position="17"/>
        <end position="48"/>
    </location>
</feature>
<evidence type="ECO:0000259" key="1">
    <source>
        <dbReference type="PROSITE" id="PS51937"/>
    </source>
</evidence>
<comment type="caution">
    <text evidence="2">The sequence shown here is derived from an EMBL/GenBank/DDBJ whole genome shotgun (WGS) entry which is preliminary data.</text>
</comment>
<dbReference type="Proteomes" id="UP001208570">
    <property type="component" value="Unassembled WGS sequence"/>
</dbReference>
<dbReference type="PANTHER" id="PTHR14618">
    <property type="entry name" value="HOMEODOX-CONTAINING PROTEIN 1 HMBOX1"/>
    <property type="match status" value="1"/>
</dbReference>
<dbReference type="AlphaFoldDB" id="A0AAD9J7A1"/>
<protein>
    <recommendedName>
        <fullName evidence="1">HNF-p1 domain-containing protein</fullName>
    </recommendedName>
</protein>
<dbReference type="GO" id="GO:0003691">
    <property type="term" value="F:double-stranded telomeric DNA binding"/>
    <property type="evidence" value="ECO:0007669"/>
    <property type="project" value="InterPro"/>
</dbReference>
<dbReference type="GO" id="GO:0005634">
    <property type="term" value="C:nucleus"/>
    <property type="evidence" value="ECO:0007669"/>
    <property type="project" value="InterPro"/>
</dbReference>
<dbReference type="InterPro" id="IPR044866">
    <property type="entry name" value="HNF_P1"/>
</dbReference>
<evidence type="ECO:0000313" key="2">
    <source>
        <dbReference type="EMBL" id="KAK2147448.1"/>
    </source>
</evidence>
<dbReference type="PROSITE" id="PS51937">
    <property type="entry name" value="HNF_P1"/>
    <property type="match status" value="1"/>
</dbReference>
<gene>
    <name evidence="2" type="ORF">LSH36_552g01051</name>
</gene>
<name>A0AAD9J7A1_9ANNE</name>
<sequence length="80" mass="8804">MSKAQMPTAIMSSQVNGLALFTVEQIELVRRLRNSGITKEQIIQAFEAMDRLDRELGPVYSLPVTLVSFGSCQMLTSAAN</sequence>
<dbReference type="InterPro" id="IPR006899">
    <property type="entry name" value="HNF-1_N"/>
</dbReference>
<dbReference type="Pfam" id="PF04814">
    <property type="entry name" value="HNF-1_N"/>
    <property type="match status" value="1"/>
</dbReference>
<reference evidence="2" key="1">
    <citation type="journal article" date="2023" name="Mol. Biol. Evol.">
        <title>Third-Generation Sequencing Reveals the Adaptive Role of the Epigenome in Three Deep-Sea Polychaetes.</title>
        <authorList>
            <person name="Perez M."/>
            <person name="Aroh O."/>
            <person name="Sun Y."/>
            <person name="Lan Y."/>
            <person name="Juniper S.K."/>
            <person name="Young C.R."/>
            <person name="Angers B."/>
            <person name="Qian P.Y."/>
        </authorList>
    </citation>
    <scope>NUCLEOTIDE SEQUENCE</scope>
    <source>
        <strain evidence="2">P08H-3</strain>
    </source>
</reference>
<accession>A0AAD9J7A1</accession>